<dbReference type="GO" id="GO:0016881">
    <property type="term" value="F:acid-amino acid ligase activity"/>
    <property type="evidence" value="ECO:0007669"/>
    <property type="project" value="UniProtKB-ARBA"/>
</dbReference>
<sequence length="585" mass="65835">MSVSLAVREHPLTAAKRPLQREQAEFAALTALLNCYIREFARPAGRVRLARQGNIPLSLASRVVSGDVVLLSLDVNGETLLALRATRWSLLDRGDYSGSPFIKQFGTPWRAVPCSEAIALLVHVMMRESGQQPNQELQQQIENSVQVMTAFLQQLPPPATTHSYIRSEESLLWGHPMHPSPKSRQGVTPQALLACSPEVSARFPLFWFRIDPSLLQVRGSAPIKDMLAGLQGENCYPCHPWEARHIMDSPLYARARDAGLITPLGETGPAFAATSSVRTLWRADLPYYLKCSIHVRLTNCVRKNAWYELESAVALNQRLKGAFTRLETQTPGFRIMREPAASSLDFSSLARADEAEEVRHLQECFGILYRENLHDAQPWLAASLFALDHAGHSPLQAIIRQLAQARGLTQAQASRLWLTHYLEVLLPGVLEAFFAEGLVFEPHLQNVLLALEDHLPVAVWVRDLEGTKLTTERWREADLAGMSDRARQSVWYSREQGWCRVAYCLLVNHLSETLFRLADGDRTLEQQLWDVLAQQLTRWRTQPEIAAVLAGGTLPSKNNLKTRLMQKADRHADYTLMQHPLRSQP</sequence>
<dbReference type="KEGG" id="pdis:D8B20_18985"/>
<dbReference type="Gene3D" id="1.10.150.640">
    <property type="entry name" value="AcsD, thumb domain, helical bundle"/>
    <property type="match status" value="1"/>
</dbReference>
<name>A0A518XIS6_9GAMM</name>
<dbReference type="Gene3D" id="1.10.510.40">
    <property type="match status" value="1"/>
</dbReference>
<evidence type="ECO:0000256" key="1">
    <source>
        <dbReference type="ARBA" id="ARBA00007832"/>
    </source>
</evidence>
<dbReference type="PANTHER" id="PTHR34384">
    <property type="entry name" value="L-2,3-DIAMINOPROPANOATE--CITRATE LIGASE"/>
    <property type="match status" value="1"/>
</dbReference>
<dbReference type="Pfam" id="PF04183">
    <property type="entry name" value="IucA_IucC"/>
    <property type="match status" value="1"/>
</dbReference>
<proteinExistence type="inferred from homology"/>
<dbReference type="InterPro" id="IPR022770">
    <property type="entry name" value="IucA/IucC-like_C"/>
</dbReference>
<comment type="similarity">
    <text evidence="1">Belongs to the IucA/IucC family.</text>
</comment>
<dbReference type="PANTHER" id="PTHR34384:SF5">
    <property type="entry name" value="L-2,3-DIAMINOPROPANOATE--CITRATE LIGASE"/>
    <property type="match status" value="1"/>
</dbReference>
<dbReference type="InterPro" id="IPR037455">
    <property type="entry name" value="LucA/IucC-like"/>
</dbReference>
<dbReference type="RefSeq" id="WP_145891208.1">
    <property type="nucleotide sequence ID" value="NZ_CP032703.1"/>
</dbReference>
<evidence type="ECO:0000313" key="5">
    <source>
        <dbReference type="Proteomes" id="UP000319411"/>
    </source>
</evidence>
<dbReference type="Proteomes" id="UP000319411">
    <property type="component" value="Plasmid unnamed1"/>
</dbReference>
<feature type="domain" description="Aerobactin siderophore biosynthesis IucA/IucC-like C-terminal" evidence="3">
    <location>
        <begin position="416"/>
        <end position="570"/>
    </location>
</feature>
<dbReference type="OrthoDB" id="495728at2"/>
<organism evidence="4 5">
    <name type="scientific">Candidatus Pantoea soli</name>
    <dbReference type="NCBI Taxonomy" id="3098669"/>
    <lineage>
        <taxon>Bacteria</taxon>
        <taxon>Pseudomonadati</taxon>
        <taxon>Pseudomonadota</taxon>
        <taxon>Gammaproteobacteria</taxon>
        <taxon>Enterobacterales</taxon>
        <taxon>Erwiniaceae</taxon>
        <taxon>Pantoea</taxon>
    </lineage>
</organism>
<keyword evidence="5" id="KW-1185">Reference proteome</keyword>
<keyword evidence="4" id="KW-0614">Plasmid</keyword>
<evidence type="ECO:0000259" key="2">
    <source>
        <dbReference type="Pfam" id="PF04183"/>
    </source>
</evidence>
<dbReference type="InterPro" id="IPR043033">
    <property type="entry name" value="PvsD/AcsD-like_thumb_beta"/>
</dbReference>
<dbReference type="Gene3D" id="2.30.30.1240">
    <property type="entry name" value="AscD, thumb domain, four stranded beta-sheet"/>
    <property type="match status" value="1"/>
</dbReference>
<geneLocation type="plasmid" evidence="4 5">
    <name>unnamed1</name>
</geneLocation>
<dbReference type="InterPro" id="IPR043032">
    <property type="entry name" value="PvsD/AcsD-like_thumb_helix"/>
</dbReference>
<evidence type="ECO:0000313" key="4">
    <source>
        <dbReference type="EMBL" id="QDY44006.1"/>
    </source>
</evidence>
<dbReference type="EMBL" id="CP032703">
    <property type="protein sequence ID" value="QDY44006.1"/>
    <property type="molecule type" value="Genomic_DNA"/>
</dbReference>
<dbReference type="AlphaFoldDB" id="A0A518XIS6"/>
<dbReference type="GO" id="GO:0019290">
    <property type="term" value="P:siderophore biosynthetic process"/>
    <property type="evidence" value="ECO:0007669"/>
    <property type="project" value="InterPro"/>
</dbReference>
<reference evidence="4 5" key="1">
    <citation type="submission" date="2018-10" db="EMBL/GenBank/DDBJ databases">
        <title>Genome Sequencing of Pantoea dispersa DSM 32899.</title>
        <authorList>
            <person name="Nawrath M."/>
            <person name="Ottenheim C."/>
            <person name="Wilm A."/>
            <person name="Zimmermann W."/>
            <person name="Wu J.C."/>
        </authorList>
    </citation>
    <scope>NUCLEOTIDE SEQUENCE [LARGE SCALE GENOMIC DNA]</scope>
    <source>
        <strain evidence="4 5">DSM 32899</strain>
        <plasmid evidence="4 5">unnamed1</plasmid>
    </source>
</reference>
<accession>A0A518XIS6</accession>
<feature type="domain" description="Aerobactin siderophore biosynthesis IucA/IucC N-terminal" evidence="2">
    <location>
        <begin position="163"/>
        <end position="386"/>
    </location>
</feature>
<protein>
    <submittedName>
        <fullName evidence="4">Siderophore biosynthesis protein</fullName>
    </submittedName>
</protein>
<dbReference type="Pfam" id="PF06276">
    <property type="entry name" value="FhuF"/>
    <property type="match status" value="1"/>
</dbReference>
<gene>
    <name evidence="4" type="ORF">D8B20_18985</name>
</gene>
<evidence type="ECO:0000259" key="3">
    <source>
        <dbReference type="Pfam" id="PF06276"/>
    </source>
</evidence>
<dbReference type="InterPro" id="IPR007310">
    <property type="entry name" value="Aerobactin_biosyn_IucA/IucC_N"/>
</dbReference>